<evidence type="ECO:0000256" key="7">
    <source>
        <dbReference type="ARBA" id="ARBA00023010"/>
    </source>
</evidence>
<evidence type="ECO:0000256" key="3">
    <source>
        <dbReference type="ARBA" id="ARBA00022448"/>
    </source>
</evidence>
<dbReference type="InterPro" id="IPR004692">
    <property type="entry name" value="SecG"/>
</dbReference>
<evidence type="ECO:0000313" key="10">
    <source>
        <dbReference type="EMBL" id="OHB03233.1"/>
    </source>
</evidence>
<dbReference type="Proteomes" id="UP000179283">
    <property type="component" value="Unassembled WGS sequence"/>
</dbReference>
<comment type="function">
    <text evidence="9">Involved in protein export. Participates in an early event of protein translocation.</text>
</comment>
<keyword evidence="6 9" id="KW-1133">Transmembrane helix</keyword>
<evidence type="ECO:0000256" key="1">
    <source>
        <dbReference type="ARBA" id="ARBA00004141"/>
    </source>
</evidence>
<name>A0A1G2U167_9BACT</name>
<evidence type="ECO:0000313" key="11">
    <source>
        <dbReference type="Proteomes" id="UP000179283"/>
    </source>
</evidence>
<dbReference type="AlphaFoldDB" id="A0A1G2U167"/>
<reference evidence="10 11" key="1">
    <citation type="journal article" date="2016" name="Nat. Commun.">
        <title>Thousands of microbial genomes shed light on interconnected biogeochemical processes in an aquifer system.</title>
        <authorList>
            <person name="Anantharaman K."/>
            <person name="Brown C.T."/>
            <person name="Hug L.A."/>
            <person name="Sharon I."/>
            <person name="Castelle C.J."/>
            <person name="Probst A.J."/>
            <person name="Thomas B.C."/>
            <person name="Singh A."/>
            <person name="Wilkins M.J."/>
            <person name="Karaoz U."/>
            <person name="Brodie E.L."/>
            <person name="Williams K.H."/>
            <person name="Hubbard S.S."/>
            <person name="Banfield J.F."/>
        </authorList>
    </citation>
    <scope>NUCLEOTIDE SEQUENCE [LARGE SCALE GENOMIC DNA]</scope>
</reference>
<keyword evidence="8 9" id="KW-0472">Membrane</keyword>
<dbReference type="NCBIfam" id="TIGR00810">
    <property type="entry name" value="secG"/>
    <property type="match status" value="1"/>
</dbReference>
<protein>
    <recommendedName>
        <fullName evidence="9">Protein-export membrane protein SecG</fullName>
    </recommendedName>
</protein>
<dbReference type="GO" id="GO:0009306">
    <property type="term" value="P:protein secretion"/>
    <property type="evidence" value="ECO:0007669"/>
    <property type="project" value="UniProtKB-UniRule"/>
</dbReference>
<keyword evidence="3 9" id="KW-0813">Transport</keyword>
<keyword evidence="5 9" id="KW-0653">Protein transport</keyword>
<keyword evidence="4 9" id="KW-0812">Transmembrane</keyword>
<organism evidence="10 11">
    <name type="scientific">Candidatus Zambryskibacteria bacterium RIFCSPLOWO2_01_FULL_43_17</name>
    <dbReference type="NCBI Taxonomy" id="1802760"/>
    <lineage>
        <taxon>Bacteria</taxon>
        <taxon>Candidatus Zambryskiibacteriota</taxon>
    </lineage>
</organism>
<evidence type="ECO:0000256" key="9">
    <source>
        <dbReference type="RuleBase" id="RU365087"/>
    </source>
</evidence>
<feature type="transmembrane region" description="Helical" evidence="9">
    <location>
        <begin position="54"/>
        <end position="75"/>
    </location>
</feature>
<comment type="similarity">
    <text evidence="2 9">Belongs to the SecG family.</text>
</comment>
<feature type="transmembrane region" description="Helical" evidence="9">
    <location>
        <begin position="6"/>
        <end position="24"/>
    </location>
</feature>
<evidence type="ECO:0000256" key="5">
    <source>
        <dbReference type="ARBA" id="ARBA00022927"/>
    </source>
</evidence>
<dbReference type="GO" id="GO:0005886">
    <property type="term" value="C:plasma membrane"/>
    <property type="evidence" value="ECO:0007669"/>
    <property type="project" value="UniProtKB-SubCell"/>
</dbReference>
<gene>
    <name evidence="10" type="ORF">A2920_02605</name>
</gene>
<proteinExistence type="inferred from homology"/>
<sequence length="76" mass="7920">MSISVVLPYIQIVLSVLLIGGVLLQRSEAGLGGAFGGDSFGGAQYEKRGAEKTIFRLTIVVGILFAISALVALILQ</sequence>
<comment type="caution">
    <text evidence="10">The sequence shown here is derived from an EMBL/GenBank/DDBJ whole genome shotgun (WGS) entry which is preliminary data.</text>
</comment>
<evidence type="ECO:0000256" key="4">
    <source>
        <dbReference type="ARBA" id="ARBA00022692"/>
    </source>
</evidence>
<evidence type="ECO:0000256" key="2">
    <source>
        <dbReference type="ARBA" id="ARBA00008445"/>
    </source>
</evidence>
<dbReference type="EMBL" id="MHWD01000025">
    <property type="protein sequence ID" value="OHB03233.1"/>
    <property type="molecule type" value="Genomic_DNA"/>
</dbReference>
<dbReference type="GO" id="GO:0015450">
    <property type="term" value="F:protein-transporting ATPase activity"/>
    <property type="evidence" value="ECO:0007669"/>
    <property type="project" value="UniProtKB-UniRule"/>
</dbReference>
<evidence type="ECO:0000256" key="8">
    <source>
        <dbReference type="ARBA" id="ARBA00023136"/>
    </source>
</evidence>
<keyword evidence="7 9" id="KW-0811">Translocation</keyword>
<evidence type="ECO:0000256" key="6">
    <source>
        <dbReference type="ARBA" id="ARBA00022989"/>
    </source>
</evidence>
<comment type="subcellular location">
    <subcellularLocation>
        <location evidence="9">Cell membrane</location>
        <topology evidence="9">Multi-pass membrane protein</topology>
    </subcellularLocation>
    <subcellularLocation>
        <location evidence="1">Membrane</location>
        <topology evidence="1">Multi-pass membrane protein</topology>
    </subcellularLocation>
</comment>
<keyword evidence="9" id="KW-1003">Cell membrane</keyword>
<accession>A0A1G2U167</accession>
<dbReference type="Pfam" id="PF03840">
    <property type="entry name" value="SecG"/>
    <property type="match status" value="1"/>
</dbReference>